<dbReference type="EMBL" id="MU793700">
    <property type="protein sequence ID" value="KAJ3780566.1"/>
    <property type="molecule type" value="Genomic_DNA"/>
</dbReference>
<name>A0AA38KDC4_9AGAR</name>
<dbReference type="Proteomes" id="UP001163798">
    <property type="component" value="Unassembled WGS sequence"/>
</dbReference>
<evidence type="ECO:0000313" key="2">
    <source>
        <dbReference type="Proteomes" id="UP001163798"/>
    </source>
</evidence>
<dbReference type="AlphaFoldDB" id="A0AA38KDC4"/>
<evidence type="ECO:0000313" key="1">
    <source>
        <dbReference type="EMBL" id="KAJ3780566.1"/>
    </source>
</evidence>
<proteinExistence type="predicted"/>
<accession>A0AA38KDC4</accession>
<gene>
    <name evidence="1" type="ORF">GGU10DRAFT_369209</name>
</gene>
<sequence>MQITTTFRSISGKKSHKRMQESVFTTYALAAMLSPTRLLCLYFLSAVSLVAAMPKPLPNEQIELSARALTVQIQARGASSSRVSSNPIILYLQTTTHNAEKLANPACSLKEVYQTPIGEYRRLFTTLADVLHENPGDYAVVEFHLLPVKDIRIVDVRSKGFWKGLGWPKILQDVRKGRLPGVFPGLKPDVYLAGSVALLYSDQAAVPPVLTYVAHGSGGTLKEAWTKLQEAGKEGTKQPKT</sequence>
<comment type="caution">
    <text evidence="1">The sequence shown here is derived from an EMBL/GenBank/DDBJ whole genome shotgun (WGS) entry which is preliminary data.</text>
</comment>
<organism evidence="1 2">
    <name type="scientific">Lentinula aff. detonsa</name>
    <dbReference type="NCBI Taxonomy" id="2804958"/>
    <lineage>
        <taxon>Eukaryota</taxon>
        <taxon>Fungi</taxon>
        <taxon>Dikarya</taxon>
        <taxon>Basidiomycota</taxon>
        <taxon>Agaricomycotina</taxon>
        <taxon>Agaricomycetes</taxon>
        <taxon>Agaricomycetidae</taxon>
        <taxon>Agaricales</taxon>
        <taxon>Marasmiineae</taxon>
        <taxon>Omphalotaceae</taxon>
        <taxon>Lentinula</taxon>
    </lineage>
</organism>
<reference evidence="1" key="1">
    <citation type="submission" date="2022-08" db="EMBL/GenBank/DDBJ databases">
        <authorList>
            <consortium name="DOE Joint Genome Institute"/>
            <person name="Min B."/>
            <person name="Riley R."/>
            <person name="Sierra-Patev S."/>
            <person name="Naranjo-Ortiz M."/>
            <person name="Looney B."/>
            <person name="Konkel Z."/>
            <person name="Slot J.C."/>
            <person name="Sakamoto Y."/>
            <person name="Steenwyk J.L."/>
            <person name="Rokas A."/>
            <person name="Carro J."/>
            <person name="Camarero S."/>
            <person name="Ferreira P."/>
            <person name="Molpeceres G."/>
            <person name="Ruiz-Duenas F.J."/>
            <person name="Serrano A."/>
            <person name="Henrissat B."/>
            <person name="Drula E."/>
            <person name="Hughes K.W."/>
            <person name="Mata J.L."/>
            <person name="Ishikawa N.K."/>
            <person name="Vargas-Isla R."/>
            <person name="Ushijima S."/>
            <person name="Smith C.A."/>
            <person name="Ahrendt S."/>
            <person name="Andreopoulos W."/>
            <person name="He G."/>
            <person name="Labutti K."/>
            <person name="Lipzen A."/>
            <person name="Ng V."/>
            <person name="Sandor L."/>
            <person name="Barry K."/>
            <person name="Martinez A.T."/>
            <person name="Xiao Y."/>
            <person name="Gibbons J.G."/>
            <person name="Terashima K."/>
            <person name="Hibbett D.S."/>
            <person name="Grigoriev I.V."/>
        </authorList>
    </citation>
    <scope>NUCLEOTIDE SEQUENCE</scope>
    <source>
        <strain evidence="1">TFB10291</strain>
    </source>
</reference>
<protein>
    <submittedName>
        <fullName evidence="1">Uncharacterized protein</fullName>
    </submittedName>
</protein>
<keyword evidence="2" id="KW-1185">Reference proteome</keyword>